<feature type="domain" description="HTH bat-type" evidence="3">
    <location>
        <begin position="153"/>
        <end position="204"/>
    </location>
</feature>
<dbReference type="Proteomes" id="UP000281431">
    <property type="component" value="Unassembled WGS sequence"/>
</dbReference>
<proteinExistence type="predicted"/>
<accession>A0A3N6M479</accession>
<keyword evidence="5" id="KW-1185">Reference proteome</keyword>
<gene>
    <name evidence="4" type="ORF">EA472_20280</name>
</gene>
<evidence type="ECO:0000256" key="1">
    <source>
        <dbReference type="ARBA" id="ARBA00023015"/>
    </source>
</evidence>
<dbReference type="PANTHER" id="PTHR34236:SF1">
    <property type="entry name" value="DIMETHYL SULFOXIDE REDUCTASE TRANSCRIPTIONAL ACTIVATOR"/>
    <property type="match status" value="1"/>
</dbReference>
<evidence type="ECO:0000256" key="2">
    <source>
        <dbReference type="ARBA" id="ARBA00023163"/>
    </source>
</evidence>
<dbReference type="PANTHER" id="PTHR34236">
    <property type="entry name" value="DIMETHYL SULFOXIDE REDUCTASE TRANSCRIPTIONAL ACTIVATOR"/>
    <property type="match status" value="1"/>
</dbReference>
<keyword evidence="1" id="KW-0805">Transcription regulation</keyword>
<evidence type="ECO:0000313" key="4">
    <source>
        <dbReference type="EMBL" id="RQG96787.1"/>
    </source>
</evidence>
<dbReference type="OrthoDB" id="202021at2157"/>
<evidence type="ECO:0000313" key="5">
    <source>
        <dbReference type="Proteomes" id="UP000281431"/>
    </source>
</evidence>
<dbReference type="AlphaFoldDB" id="A0A3N6M479"/>
<evidence type="ECO:0000259" key="3">
    <source>
        <dbReference type="Pfam" id="PF04967"/>
    </source>
</evidence>
<sequence length="214" mass="24080">MTLIAEFELETPILRAAAEAIEKLRIDEVYETRAGDAKLLVCAFGDAFARFESALEADPTVDAFDALEETADRRPYSVVLTDRAARRLTYPVAVEHDVSFLELMITDTTNVRARVPSREALAAYRRRCRQKDVGFRLRRLYHPQESGAARYGLTDRQREALRVALEQGYFDVPRTTTLASLASELDVSDQALSARLRRGQASLLEHTLADDAPY</sequence>
<keyword evidence="2" id="KW-0804">Transcription</keyword>
<protein>
    <submittedName>
        <fullName evidence="4">Bacterio-opsin activator</fullName>
    </submittedName>
</protein>
<dbReference type="Pfam" id="PF04967">
    <property type="entry name" value="HTH_10"/>
    <property type="match status" value="1"/>
</dbReference>
<organism evidence="4 5">
    <name type="scientific">Natrarchaeobius chitinivorans</name>
    <dbReference type="NCBI Taxonomy" id="1679083"/>
    <lineage>
        <taxon>Archaea</taxon>
        <taxon>Methanobacteriati</taxon>
        <taxon>Methanobacteriota</taxon>
        <taxon>Stenosarchaea group</taxon>
        <taxon>Halobacteria</taxon>
        <taxon>Halobacteriales</taxon>
        <taxon>Natrialbaceae</taxon>
        <taxon>Natrarchaeobius</taxon>
    </lineage>
</organism>
<comment type="caution">
    <text evidence="4">The sequence shown here is derived from an EMBL/GenBank/DDBJ whole genome shotgun (WGS) entry which is preliminary data.</text>
</comment>
<dbReference type="EMBL" id="REFZ01000023">
    <property type="protein sequence ID" value="RQG96787.1"/>
    <property type="molecule type" value="Genomic_DNA"/>
</dbReference>
<dbReference type="InterPro" id="IPR007050">
    <property type="entry name" value="HTH_bacterioopsin"/>
</dbReference>
<name>A0A3N6M479_NATCH</name>
<reference evidence="4 5" key="1">
    <citation type="submission" date="2018-10" db="EMBL/GenBank/DDBJ databases">
        <title>Natrarchaeobius chitinivorans gen. nov., sp. nov., and Natrarchaeobius haloalkaliphilus sp. nov., alkaliphilic, chitin-utilizing haloarchaea from hypersaline alkaline lakes.</title>
        <authorList>
            <person name="Sorokin D.Y."/>
            <person name="Elcheninov A.G."/>
            <person name="Kostrikina N.A."/>
            <person name="Bale N.J."/>
            <person name="Sinninghe Damste J.S."/>
            <person name="Khijniak T.V."/>
            <person name="Kublanov I.V."/>
            <person name="Toshchakov S.V."/>
        </authorList>
    </citation>
    <scope>NUCLEOTIDE SEQUENCE [LARGE SCALE GENOMIC DNA]</scope>
    <source>
        <strain evidence="4 5">AArcht7</strain>
    </source>
</reference>